<gene>
    <name evidence="1" type="ORF">GGE40_005291</name>
</gene>
<accession>A0ABR6JEW2</accession>
<organism evidence="1 2">
    <name type="scientific">Agrobacterium radiobacter</name>
    <dbReference type="NCBI Taxonomy" id="362"/>
    <lineage>
        <taxon>Bacteria</taxon>
        <taxon>Pseudomonadati</taxon>
        <taxon>Pseudomonadota</taxon>
        <taxon>Alphaproteobacteria</taxon>
        <taxon>Hyphomicrobiales</taxon>
        <taxon>Rhizobiaceae</taxon>
        <taxon>Rhizobium/Agrobacterium group</taxon>
        <taxon>Agrobacterium</taxon>
        <taxon>Agrobacterium tumefaciens complex</taxon>
    </lineage>
</organism>
<comment type="caution">
    <text evidence="1">The sequence shown here is derived from an EMBL/GenBank/DDBJ whole genome shotgun (WGS) entry which is preliminary data.</text>
</comment>
<evidence type="ECO:0008006" key="3">
    <source>
        <dbReference type="Google" id="ProtNLM"/>
    </source>
</evidence>
<protein>
    <recommendedName>
        <fullName evidence="3">SMC-Scp complex subunit ScpB</fullName>
    </recommendedName>
</protein>
<evidence type="ECO:0000313" key="1">
    <source>
        <dbReference type="EMBL" id="MBB4493437.1"/>
    </source>
</evidence>
<dbReference type="EMBL" id="JACIHP010000011">
    <property type="protein sequence ID" value="MBB4493437.1"/>
    <property type="molecule type" value="Genomic_DNA"/>
</dbReference>
<sequence>MNDPGLKNAVIEALLAAPSGSLNLQEFLEQSP</sequence>
<reference evidence="1 2" key="1">
    <citation type="submission" date="2020-08" db="EMBL/GenBank/DDBJ databases">
        <title>Genomic Encyclopedia of Type Strains, Phase IV (KMG-V): Genome sequencing to study the core and pangenomes of soil and plant-associated prokaryotes.</title>
        <authorList>
            <person name="Whitman W."/>
        </authorList>
    </citation>
    <scope>NUCLEOTIDE SEQUENCE [LARGE SCALE GENOMIC DNA]</scope>
    <source>
        <strain evidence="1 2">SEMIA 461</strain>
    </source>
</reference>
<name>A0ABR6JEW2_AGRRD</name>
<evidence type="ECO:0000313" key="2">
    <source>
        <dbReference type="Proteomes" id="UP000534590"/>
    </source>
</evidence>
<dbReference type="Proteomes" id="UP000534590">
    <property type="component" value="Unassembled WGS sequence"/>
</dbReference>
<keyword evidence="2" id="KW-1185">Reference proteome</keyword>
<proteinExistence type="predicted"/>